<accession>A0A8J6DJQ6</accession>
<feature type="region of interest" description="Disordered" evidence="1">
    <location>
        <begin position="21"/>
        <end position="46"/>
    </location>
</feature>
<comment type="caution">
    <text evidence="2">The sequence shown here is derived from an EMBL/GenBank/DDBJ whole genome shotgun (WGS) entry which is preliminary data.</text>
</comment>
<reference evidence="2" key="1">
    <citation type="journal article" date="2021" name="Evol. Appl.">
        <title>The genome of the Pyrenean desman and the effects of bottlenecks and inbreeding on the genomic landscape of an endangered species.</title>
        <authorList>
            <person name="Escoda L."/>
            <person name="Castresana J."/>
        </authorList>
    </citation>
    <scope>NUCLEOTIDE SEQUENCE</scope>
    <source>
        <strain evidence="2">IBE-C5619</strain>
    </source>
</reference>
<dbReference type="Proteomes" id="UP000700334">
    <property type="component" value="Unassembled WGS sequence"/>
</dbReference>
<evidence type="ECO:0000256" key="1">
    <source>
        <dbReference type="SAM" id="MobiDB-lite"/>
    </source>
</evidence>
<evidence type="ECO:0000313" key="2">
    <source>
        <dbReference type="EMBL" id="KAG8510696.1"/>
    </source>
</evidence>
<dbReference type="AlphaFoldDB" id="A0A8J6DJQ6"/>
<protein>
    <submittedName>
        <fullName evidence="2">Uncharacterized protein</fullName>
    </submittedName>
</protein>
<keyword evidence="3" id="KW-1185">Reference proteome</keyword>
<name>A0A8J6DJQ6_GALPY</name>
<proteinExistence type="predicted"/>
<evidence type="ECO:0000313" key="3">
    <source>
        <dbReference type="Proteomes" id="UP000700334"/>
    </source>
</evidence>
<gene>
    <name evidence="2" type="ORF">J0S82_007677</name>
</gene>
<sequence length="105" mass="11894">MSQGISEERIHLRSTLKMGEVTLAPRKNVNPDSPASPPHHHHPQNSLCIIKASLAASRKDMPPFIRLSQRRSIARHRDFGGFDLECFRAKVSSLSEELKHFADRL</sequence>
<feature type="non-terminal residue" evidence="2">
    <location>
        <position position="105"/>
    </location>
</feature>
<organism evidence="2 3">
    <name type="scientific">Galemys pyrenaicus</name>
    <name type="common">Iberian desman</name>
    <name type="synonym">Pyrenean desman</name>
    <dbReference type="NCBI Taxonomy" id="202257"/>
    <lineage>
        <taxon>Eukaryota</taxon>
        <taxon>Metazoa</taxon>
        <taxon>Chordata</taxon>
        <taxon>Craniata</taxon>
        <taxon>Vertebrata</taxon>
        <taxon>Euteleostomi</taxon>
        <taxon>Mammalia</taxon>
        <taxon>Eutheria</taxon>
        <taxon>Laurasiatheria</taxon>
        <taxon>Eulipotyphla</taxon>
        <taxon>Talpidae</taxon>
        <taxon>Galemys</taxon>
    </lineage>
</organism>
<dbReference type="EMBL" id="JAGFMF010011865">
    <property type="protein sequence ID" value="KAG8510696.1"/>
    <property type="molecule type" value="Genomic_DNA"/>
</dbReference>